<protein>
    <recommendedName>
        <fullName evidence="2">Integrase catalytic domain-containing protein</fullName>
    </recommendedName>
</protein>
<feature type="domain" description="Integrase catalytic" evidence="2">
    <location>
        <begin position="36"/>
        <end position="200"/>
    </location>
</feature>
<proteinExistence type="predicted"/>
<dbReference type="AlphaFoldDB" id="A0A5J6F415"/>
<dbReference type="PANTHER" id="PTHR46889:SF4">
    <property type="entry name" value="TRANSPOSASE INSO FOR INSERTION SEQUENCE ELEMENT IS911B-RELATED"/>
    <property type="match status" value="1"/>
</dbReference>
<keyword evidence="4" id="KW-1185">Reference proteome</keyword>
<dbReference type="RefSeq" id="WP_150486121.1">
    <property type="nucleotide sequence ID" value="NZ_BMUV01000011.1"/>
</dbReference>
<evidence type="ECO:0000313" key="4">
    <source>
        <dbReference type="Proteomes" id="UP000326178"/>
    </source>
</evidence>
<dbReference type="Proteomes" id="UP000326178">
    <property type="component" value="Chromosome"/>
</dbReference>
<sequence>MWAEDREEVRLRRRHRTTAPGPAAAKAPDLIGRYLTAGEPSTKYAGGITCLPVDGGKSCCPATVIGLAPRCPAGRVIAGHMRADLVTDTLAAVIRTRGSLAGPITHTDREAPYTSRSFAQACGSAGVPRSMDAVGSSADNALPESFNASFERETRKGRKSRSDEREARLDAFRRLHRSYVRRRHSRLGQRSPTASENSFRRTPATSAQAA</sequence>
<evidence type="ECO:0000256" key="1">
    <source>
        <dbReference type="SAM" id="MobiDB-lite"/>
    </source>
</evidence>
<dbReference type="InterPro" id="IPR001584">
    <property type="entry name" value="Integrase_cat-core"/>
</dbReference>
<gene>
    <name evidence="3" type="ORF">CP967_01215</name>
</gene>
<evidence type="ECO:0000259" key="2">
    <source>
        <dbReference type="PROSITE" id="PS50994"/>
    </source>
</evidence>
<feature type="region of interest" description="Disordered" evidence="1">
    <location>
        <begin position="1"/>
        <end position="24"/>
    </location>
</feature>
<accession>A0A5J6F415</accession>
<organism evidence="3 4">
    <name type="scientific">Streptomyces nitrosporeus</name>
    <dbReference type="NCBI Taxonomy" id="28894"/>
    <lineage>
        <taxon>Bacteria</taxon>
        <taxon>Bacillati</taxon>
        <taxon>Actinomycetota</taxon>
        <taxon>Actinomycetes</taxon>
        <taxon>Kitasatosporales</taxon>
        <taxon>Streptomycetaceae</taxon>
        <taxon>Streptomyces</taxon>
    </lineage>
</organism>
<dbReference type="InterPro" id="IPR012337">
    <property type="entry name" value="RNaseH-like_sf"/>
</dbReference>
<dbReference type="Gene3D" id="3.30.420.10">
    <property type="entry name" value="Ribonuclease H-like superfamily/Ribonuclease H"/>
    <property type="match status" value="1"/>
</dbReference>
<feature type="compositionally biased region" description="Polar residues" evidence="1">
    <location>
        <begin position="188"/>
        <end position="197"/>
    </location>
</feature>
<dbReference type="PANTHER" id="PTHR46889">
    <property type="entry name" value="TRANSPOSASE INSF FOR INSERTION SEQUENCE IS3B-RELATED"/>
    <property type="match status" value="1"/>
</dbReference>
<dbReference type="GO" id="GO:0003676">
    <property type="term" value="F:nucleic acid binding"/>
    <property type="evidence" value="ECO:0007669"/>
    <property type="project" value="InterPro"/>
</dbReference>
<name>A0A5J6F415_9ACTN</name>
<feature type="region of interest" description="Disordered" evidence="1">
    <location>
        <begin position="145"/>
        <end position="166"/>
    </location>
</feature>
<dbReference type="OrthoDB" id="4330255at2"/>
<reference evidence="3 4" key="1">
    <citation type="submission" date="2017-09" db="EMBL/GenBank/DDBJ databases">
        <authorList>
            <person name="Lee N."/>
            <person name="Cho B.-K."/>
        </authorList>
    </citation>
    <scope>NUCLEOTIDE SEQUENCE [LARGE SCALE GENOMIC DNA]</scope>
    <source>
        <strain evidence="3 4">ATCC 12769</strain>
    </source>
</reference>
<dbReference type="InterPro" id="IPR050900">
    <property type="entry name" value="Transposase_IS3/IS150/IS904"/>
</dbReference>
<dbReference type="SUPFAM" id="SSF53098">
    <property type="entry name" value="Ribonuclease H-like"/>
    <property type="match status" value="1"/>
</dbReference>
<dbReference type="EMBL" id="CP023702">
    <property type="protein sequence ID" value="QEU70757.1"/>
    <property type="molecule type" value="Genomic_DNA"/>
</dbReference>
<dbReference type="Pfam" id="PF00665">
    <property type="entry name" value="rve"/>
    <property type="match status" value="1"/>
</dbReference>
<dbReference type="InterPro" id="IPR036397">
    <property type="entry name" value="RNaseH_sf"/>
</dbReference>
<evidence type="ECO:0000313" key="3">
    <source>
        <dbReference type="EMBL" id="QEU70757.1"/>
    </source>
</evidence>
<dbReference type="GO" id="GO:0015074">
    <property type="term" value="P:DNA integration"/>
    <property type="evidence" value="ECO:0007669"/>
    <property type="project" value="InterPro"/>
</dbReference>
<feature type="compositionally biased region" description="Basic and acidic residues" evidence="1">
    <location>
        <begin position="150"/>
        <end position="166"/>
    </location>
</feature>
<dbReference type="PROSITE" id="PS50994">
    <property type="entry name" value="INTEGRASE"/>
    <property type="match status" value="1"/>
</dbReference>
<dbReference type="KEGG" id="snk:CP967_01215"/>
<feature type="region of interest" description="Disordered" evidence="1">
    <location>
        <begin position="180"/>
        <end position="210"/>
    </location>
</feature>